<dbReference type="NCBIfam" id="TIGR00229">
    <property type="entry name" value="sensory_box"/>
    <property type="match status" value="2"/>
</dbReference>
<proteinExistence type="predicted"/>
<evidence type="ECO:0000259" key="2">
    <source>
        <dbReference type="PROSITE" id="PS50112"/>
    </source>
</evidence>
<accession>A0A1Y0D0G6</accession>
<evidence type="ECO:0000259" key="5">
    <source>
        <dbReference type="PROSITE" id="PS50887"/>
    </source>
</evidence>
<gene>
    <name evidence="6" type="ORF">CBP12_11125</name>
</gene>
<reference evidence="7" key="1">
    <citation type="submission" date="2017-05" db="EMBL/GenBank/DDBJ databases">
        <authorList>
            <person name="Sung H."/>
        </authorList>
    </citation>
    <scope>NUCLEOTIDE SEQUENCE [LARGE SCALE GENOMIC DNA]</scope>
    <source>
        <strain evidence="7">AMac2203</strain>
    </source>
</reference>
<dbReference type="PANTHER" id="PTHR44757:SF2">
    <property type="entry name" value="BIOFILM ARCHITECTURE MAINTENANCE PROTEIN MBAA"/>
    <property type="match status" value="1"/>
</dbReference>
<dbReference type="OrthoDB" id="9812260at2"/>
<dbReference type="InterPro" id="IPR052155">
    <property type="entry name" value="Biofilm_reg_signaling"/>
</dbReference>
<dbReference type="InterPro" id="IPR013767">
    <property type="entry name" value="PAS_fold"/>
</dbReference>
<dbReference type="PROSITE" id="PS50112">
    <property type="entry name" value="PAS"/>
    <property type="match status" value="2"/>
</dbReference>
<dbReference type="InterPro" id="IPR029787">
    <property type="entry name" value="Nucleotide_cyclase"/>
</dbReference>
<dbReference type="GO" id="GO:0003824">
    <property type="term" value="F:catalytic activity"/>
    <property type="evidence" value="ECO:0007669"/>
    <property type="project" value="UniProtKB-ARBA"/>
</dbReference>
<dbReference type="InterPro" id="IPR000700">
    <property type="entry name" value="PAS-assoc_C"/>
</dbReference>
<dbReference type="GO" id="GO:0006355">
    <property type="term" value="P:regulation of DNA-templated transcription"/>
    <property type="evidence" value="ECO:0007669"/>
    <property type="project" value="InterPro"/>
</dbReference>
<feature type="domain" description="PAC" evidence="3">
    <location>
        <begin position="367"/>
        <end position="419"/>
    </location>
</feature>
<evidence type="ECO:0000313" key="6">
    <source>
        <dbReference type="EMBL" id="ART80627.1"/>
    </source>
</evidence>
<dbReference type="CDD" id="cd01948">
    <property type="entry name" value="EAL"/>
    <property type="match status" value="1"/>
</dbReference>
<dbReference type="SUPFAM" id="SSF55073">
    <property type="entry name" value="Nucleotide cyclase"/>
    <property type="match status" value="1"/>
</dbReference>
<dbReference type="InterPro" id="IPR035965">
    <property type="entry name" value="PAS-like_dom_sf"/>
</dbReference>
<dbReference type="Pfam" id="PF13426">
    <property type="entry name" value="PAS_9"/>
    <property type="match status" value="1"/>
</dbReference>
<dbReference type="InterPro" id="IPR043128">
    <property type="entry name" value="Rev_trsase/Diguanyl_cyclase"/>
</dbReference>
<dbReference type="Gene3D" id="3.20.20.450">
    <property type="entry name" value="EAL domain"/>
    <property type="match status" value="1"/>
</dbReference>
<feature type="domain" description="PAS" evidence="2">
    <location>
        <begin position="294"/>
        <end position="340"/>
    </location>
</feature>
<dbReference type="Pfam" id="PF00563">
    <property type="entry name" value="EAL"/>
    <property type="match status" value="1"/>
</dbReference>
<dbReference type="CDD" id="cd01949">
    <property type="entry name" value="GGDEF"/>
    <property type="match status" value="1"/>
</dbReference>
<comment type="cofactor">
    <cofactor evidence="1">
        <name>Mg(2+)</name>
        <dbReference type="ChEBI" id="CHEBI:18420"/>
    </cofactor>
</comment>
<dbReference type="Pfam" id="PF00989">
    <property type="entry name" value="PAS"/>
    <property type="match status" value="1"/>
</dbReference>
<dbReference type="AlphaFoldDB" id="A0A1Y0D0G6"/>
<dbReference type="CDD" id="cd00130">
    <property type="entry name" value="PAS"/>
    <property type="match status" value="2"/>
</dbReference>
<dbReference type="Gene3D" id="3.30.70.270">
    <property type="match status" value="1"/>
</dbReference>
<dbReference type="KEGG" id="ocm:CBP12_11125"/>
<feature type="domain" description="PAS" evidence="2">
    <location>
        <begin position="177"/>
        <end position="232"/>
    </location>
</feature>
<dbReference type="SUPFAM" id="SSF141868">
    <property type="entry name" value="EAL domain-like"/>
    <property type="match status" value="1"/>
</dbReference>
<dbReference type="EMBL" id="CP021376">
    <property type="protein sequence ID" value="ART80627.1"/>
    <property type="molecule type" value="Genomic_DNA"/>
</dbReference>
<dbReference type="SUPFAM" id="SSF55785">
    <property type="entry name" value="PYP-like sensor domain (PAS domain)"/>
    <property type="match status" value="2"/>
</dbReference>
<dbReference type="Gene3D" id="3.30.450.20">
    <property type="entry name" value="PAS domain"/>
    <property type="match status" value="2"/>
</dbReference>
<dbReference type="InterPro" id="IPR000160">
    <property type="entry name" value="GGDEF_dom"/>
</dbReference>
<dbReference type="PANTHER" id="PTHR44757">
    <property type="entry name" value="DIGUANYLATE CYCLASE DGCP"/>
    <property type="match status" value="1"/>
</dbReference>
<dbReference type="NCBIfam" id="TIGR00254">
    <property type="entry name" value="GGDEF"/>
    <property type="match status" value="1"/>
</dbReference>
<evidence type="ECO:0000259" key="3">
    <source>
        <dbReference type="PROSITE" id="PS50113"/>
    </source>
</evidence>
<evidence type="ECO:0000313" key="7">
    <source>
        <dbReference type="Proteomes" id="UP000243793"/>
    </source>
</evidence>
<dbReference type="Proteomes" id="UP000243793">
    <property type="component" value="Chromosome"/>
</dbReference>
<dbReference type="InterPro" id="IPR000014">
    <property type="entry name" value="PAS"/>
</dbReference>
<evidence type="ECO:0008006" key="8">
    <source>
        <dbReference type="Google" id="ProtNLM"/>
    </source>
</evidence>
<evidence type="ECO:0000259" key="4">
    <source>
        <dbReference type="PROSITE" id="PS50883"/>
    </source>
</evidence>
<dbReference type="Pfam" id="PF00990">
    <property type="entry name" value="GGDEF"/>
    <property type="match status" value="1"/>
</dbReference>
<dbReference type="InterPro" id="IPR035919">
    <property type="entry name" value="EAL_sf"/>
</dbReference>
<evidence type="ECO:0000256" key="1">
    <source>
        <dbReference type="ARBA" id="ARBA00001946"/>
    </source>
</evidence>
<name>A0A1Y0D0G6_9GAMM</name>
<dbReference type="SMART" id="SM00052">
    <property type="entry name" value="EAL"/>
    <property type="match status" value="1"/>
</dbReference>
<organism evidence="6 7">
    <name type="scientific">Oceanisphaera avium</name>
    <dbReference type="NCBI Taxonomy" id="1903694"/>
    <lineage>
        <taxon>Bacteria</taxon>
        <taxon>Pseudomonadati</taxon>
        <taxon>Pseudomonadota</taxon>
        <taxon>Gammaproteobacteria</taxon>
        <taxon>Aeromonadales</taxon>
        <taxon>Aeromonadaceae</taxon>
        <taxon>Oceanisphaera</taxon>
    </lineage>
</organism>
<feature type="domain" description="GGDEF" evidence="5">
    <location>
        <begin position="451"/>
        <end position="584"/>
    </location>
</feature>
<protein>
    <recommendedName>
        <fullName evidence="8">GGDEF domain-containing protein</fullName>
    </recommendedName>
</protein>
<dbReference type="SMART" id="SM00091">
    <property type="entry name" value="PAS"/>
    <property type="match status" value="2"/>
</dbReference>
<feature type="domain" description="EAL" evidence="4">
    <location>
        <begin position="593"/>
        <end position="847"/>
    </location>
</feature>
<dbReference type="PROSITE" id="PS50113">
    <property type="entry name" value="PAC"/>
    <property type="match status" value="1"/>
</dbReference>
<keyword evidence="7" id="KW-1185">Reference proteome</keyword>
<dbReference type="PROSITE" id="PS50883">
    <property type="entry name" value="EAL"/>
    <property type="match status" value="1"/>
</dbReference>
<dbReference type="FunFam" id="3.30.70.270:FF:000001">
    <property type="entry name" value="Diguanylate cyclase domain protein"/>
    <property type="match status" value="1"/>
</dbReference>
<dbReference type="InterPro" id="IPR001633">
    <property type="entry name" value="EAL_dom"/>
</dbReference>
<sequence>MPIIISRNMRSQGKEDATISDGIVLVVQQSDEWRKLCQQIVVLTNAQQACFIFFATNTITVIASDHKPSIWSEDDYRQLLKENQFYQLLDKPKEPHNNYVAIPIKRGELTALLLLTYVNNQPAAPSFLSLKDEQTSLLDILALQGALLWQEQHWYGAAAHGFDNEERPVPEVSSGGLFKRLKQLFHQAPILVNAFDAQGRCILWNQACEKTFGWSRAEIKSHPSPFLLFYPDGEERQRMISALHTSNHSEFVEWRPFNRAGQRLTILWAHVSLPHGGALCVGHDISQQIQALNEQRLAANVFESSYDGIVISDPHHRITHINSAFTRITGFTPADIIGRSPYQPTHIVFESKFYLSLREQLKTQDYWHGELNGRRKNDEQCILRLAVTVVRDEKGQVVNHVTILSDITHLKQHENNLKHQAFHDSLTGIPNRLLFGELLERAITTNQRNQSQLAVCYLDLDGFKLVNDSFGHAAGDNLLIEVSQRLAAITRGCDAVARLGGDEFVLLFSGLNSKQECDSILQRVKKVICEPVILDEGVVTISASIGVALYPQDADEAELLLRYADQAMYQAKAQGKNDYVFFDVTLQQQARSATQRLEQLQEGFRRGEFLLHYQPAIDLKTQQVIRLEALLRWSHPELGLLAPADFLPVLNGSYLELELGLWVVKQILEQLQLWQAQGLTLTVSINVGTGQLLHKDFVNQFSQLLALYPSSFSRLLALEFQEKALLSDVQAAMAVLQCCRDLGVSTTLDNFGLGHASLNHLHQLPLDAIKIDRSFISDLLTNQRHVSLVQSVIQLAAALKLGVTAEGVEKHEQSDRLQELGCFQIQGYGVALPMPAEQVQEWLGVWERSDKRLGQVQAK</sequence>
<dbReference type="PROSITE" id="PS50887">
    <property type="entry name" value="GGDEF"/>
    <property type="match status" value="1"/>
</dbReference>
<dbReference type="SMART" id="SM00267">
    <property type="entry name" value="GGDEF"/>
    <property type="match status" value="1"/>
</dbReference>